<evidence type="ECO:0000313" key="2">
    <source>
        <dbReference type="Proteomes" id="UP001174908"/>
    </source>
</evidence>
<accession>A0ABT7N7V3</accession>
<keyword evidence="2" id="KW-1185">Reference proteome</keyword>
<dbReference type="Proteomes" id="UP001174908">
    <property type="component" value="Unassembled WGS sequence"/>
</dbReference>
<reference evidence="1" key="1">
    <citation type="submission" date="2023-06" db="EMBL/GenBank/DDBJ databases">
        <authorList>
            <person name="Jiang Y."/>
            <person name="Liu Q."/>
        </authorList>
    </citation>
    <scope>NUCLEOTIDE SEQUENCE</scope>
    <source>
        <strain evidence="1">CGMCC 1.12089</strain>
    </source>
</reference>
<organism evidence="1 2">
    <name type="scientific">Variovorax dokdonensis</name>
    <dbReference type="NCBI Taxonomy" id="344883"/>
    <lineage>
        <taxon>Bacteria</taxon>
        <taxon>Pseudomonadati</taxon>
        <taxon>Pseudomonadota</taxon>
        <taxon>Betaproteobacteria</taxon>
        <taxon>Burkholderiales</taxon>
        <taxon>Comamonadaceae</taxon>
        <taxon>Variovorax</taxon>
    </lineage>
</organism>
<name>A0ABT7N7V3_9BURK</name>
<dbReference type="EMBL" id="JASZYV010000001">
    <property type="protein sequence ID" value="MDM0044010.1"/>
    <property type="molecule type" value="Genomic_DNA"/>
</dbReference>
<gene>
    <name evidence="1" type="ORF">QTH91_05915</name>
</gene>
<evidence type="ECO:0000313" key="1">
    <source>
        <dbReference type="EMBL" id="MDM0044010.1"/>
    </source>
</evidence>
<protein>
    <submittedName>
        <fullName evidence="1">Uncharacterized protein</fullName>
    </submittedName>
</protein>
<comment type="caution">
    <text evidence="1">The sequence shown here is derived from an EMBL/GenBank/DDBJ whole genome shotgun (WGS) entry which is preliminary data.</text>
</comment>
<sequence>MKILIQDGKAWVNDVEAEPLFPAGVWRAGSAVVTVQVTTSRRWVKAILAQQFRRNTGGRPPSQSAADLAKRVNEAMARGLQHMDAIRQVASNSGLTPTAVRLKVRRYNSRS</sequence>
<proteinExistence type="predicted"/>
<dbReference type="RefSeq" id="WP_286659077.1">
    <property type="nucleotide sequence ID" value="NZ_JASZYV010000001.1"/>
</dbReference>